<dbReference type="AlphaFoldDB" id="A0A9N9KGB8"/>
<evidence type="ECO:0000256" key="5">
    <source>
        <dbReference type="ARBA" id="ARBA00023242"/>
    </source>
</evidence>
<evidence type="ECO:0000313" key="7">
    <source>
        <dbReference type="Proteomes" id="UP000789759"/>
    </source>
</evidence>
<dbReference type="PANTHER" id="PTHR46481">
    <property type="entry name" value="ZINC FINGER BED DOMAIN-CONTAINING PROTEIN 4"/>
    <property type="match status" value="1"/>
</dbReference>
<dbReference type="SMART" id="SM00614">
    <property type="entry name" value="ZnF_BED"/>
    <property type="match status" value="1"/>
</dbReference>
<dbReference type="PANTHER" id="PTHR46481:SF10">
    <property type="entry name" value="ZINC FINGER BED DOMAIN-CONTAINING PROTEIN 39"/>
    <property type="match status" value="1"/>
</dbReference>
<dbReference type="GO" id="GO:0005634">
    <property type="term" value="C:nucleus"/>
    <property type="evidence" value="ECO:0007669"/>
    <property type="project" value="UniProtKB-SubCell"/>
</dbReference>
<protein>
    <submittedName>
        <fullName evidence="6">6038_t:CDS:1</fullName>
    </submittedName>
</protein>
<proteinExistence type="predicted"/>
<dbReference type="Proteomes" id="UP000789759">
    <property type="component" value="Unassembled WGS sequence"/>
</dbReference>
<dbReference type="InterPro" id="IPR012337">
    <property type="entry name" value="RNaseH-like_sf"/>
</dbReference>
<keyword evidence="5" id="KW-0539">Nucleus</keyword>
<evidence type="ECO:0000313" key="6">
    <source>
        <dbReference type="EMBL" id="CAG8827133.1"/>
    </source>
</evidence>
<evidence type="ECO:0000256" key="2">
    <source>
        <dbReference type="ARBA" id="ARBA00022723"/>
    </source>
</evidence>
<comment type="subcellular location">
    <subcellularLocation>
        <location evidence="1">Nucleus</location>
    </subcellularLocation>
</comment>
<dbReference type="InterPro" id="IPR052035">
    <property type="entry name" value="ZnF_BED_domain_contain"/>
</dbReference>
<feature type="non-terminal residue" evidence="6">
    <location>
        <position position="257"/>
    </location>
</feature>
<keyword evidence="4" id="KW-0862">Zinc</keyword>
<sequence>MKYSDDSHFYTDQSFTDDYYIYDSYANSYNNPHNNEFDNLENNESSQAETVTSKKCFIYKSFIWNYFDKEKNRPYAKCRLCPKNKGIIKCTKGSTLSLKKHFTIHKGKVPELDKRKSNIAIVDMLKNQSSVNNCLCESFNLAHFKNLIKCWIVKHNRPFYIIEDDDLKEIFLYLEPNAIALSADLVRKHITNDFREECNKLYERLQKISGKLLITTDIWTTDNNDKSFIAITLYYIDTSWKLKNILLDFININRSHS</sequence>
<gene>
    <name evidence="6" type="ORF">CPELLU_LOCUS20278</name>
</gene>
<keyword evidence="3" id="KW-0863">Zinc-finger</keyword>
<keyword evidence="2" id="KW-0479">Metal-binding</keyword>
<reference evidence="6" key="1">
    <citation type="submission" date="2021-06" db="EMBL/GenBank/DDBJ databases">
        <authorList>
            <person name="Kallberg Y."/>
            <person name="Tangrot J."/>
            <person name="Rosling A."/>
        </authorList>
    </citation>
    <scope>NUCLEOTIDE SEQUENCE</scope>
    <source>
        <strain evidence="6">FL966</strain>
    </source>
</reference>
<evidence type="ECO:0000256" key="4">
    <source>
        <dbReference type="ARBA" id="ARBA00022833"/>
    </source>
</evidence>
<dbReference type="GO" id="GO:0008270">
    <property type="term" value="F:zinc ion binding"/>
    <property type="evidence" value="ECO:0007669"/>
    <property type="project" value="UniProtKB-KW"/>
</dbReference>
<accession>A0A9N9KGB8</accession>
<evidence type="ECO:0000256" key="1">
    <source>
        <dbReference type="ARBA" id="ARBA00004123"/>
    </source>
</evidence>
<dbReference type="EMBL" id="CAJVQA010058481">
    <property type="protein sequence ID" value="CAG8827133.1"/>
    <property type="molecule type" value="Genomic_DNA"/>
</dbReference>
<dbReference type="OrthoDB" id="1607513at2759"/>
<organism evidence="6 7">
    <name type="scientific">Cetraspora pellucida</name>
    <dbReference type="NCBI Taxonomy" id="1433469"/>
    <lineage>
        <taxon>Eukaryota</taxon>
        <taxon>Fungi</taxon>
        <taxon>Fungi incertae sedis</taxon>
        <taxon>Mucoromycota</taxon>
        <taxon>Glomeromycotina</taxon>
        <taxon>Glomeromycetes</taxon>
        <taxon>Diversisporales</taxon>
        <taxon>Gigasporaceae</taxon>
        <taxon>Cetraspora</taxon>
    </lineage>
</organism>
<dbReference type="SUPFAM" id="SSF53098">
    <property type="entry name" value="Ribonuclease H-like"/>
    <property type="match status" value="1"/>
</dbReference>
<comment type="caution">
    <text evidence="6">The sequence shown here is derived from an EMBL/GenBank/DDBJ whole genome shotgun (WGS) entry which is preliminary data.</text>
</comment>
<keyword evidence="7" id="KW-1185">Reference proteome</keyword>
<evidence type="ECO:0000256" key="3">
    <source>
        <dbReference type="ARBA" id="ARBA00022771"/>
    </source>
</evidence>
<name>A0A9N9KGB8_9GLOM</name>